<dbReference type="AlphaFoldDB" id="A0A151X024"/>
<dbReference type="EMBL" id="KQ982622">
    <property type="protein sequence ID" value="KYQ53709.1"/>
    <property type="molecule type" value="Genomic_DNA"/>
</dbReference>
<reference evidence="1 2" key="1">
    <citation type="submission" date="2015-09" db="EMBL/GenBank/DDBJ databases">
        <title>Trachymyrmex zeteki WGS genome.</title>
        <authorList>
            <person name="Nygaard S."/>
            <person name="Hu H."/>
            <person name="Boomsma J."/>
            <person name="Zhang G."/>
        </authorList>
    </citation>
    <scope>NUCLEOTIDE SEQUENCE [LARGE SCALE GENOMIC DNA]</scope>
    <source>
        <strain evidence="1">Tzet28-1</strain>
        <tissue evidence="1">Whole body</tissue>
    </source>
</reference>
<evidence type="ECO:0000313" key="2">
    <source>
        <dbReference type="Proteomes" id="UP000075809"/>
    </source>
</evidence>
<dbReference type="Proteomes" id="UP000075809">
    <property type="component" value="Unassembled WGS sequence"/>
</dbReference>
<evidence type="ECO:0000313" key="1">
    <source>
        <dbReference type="EMBL" id="KYQ53709.1"/>
    </source>
</evidence>
<keyword evidence="2" id="KW-1185">Reference proteome</keyword>
<organism evidence="1 2">
    <name type="scientific">Mycetomoellerius zeteki</name>
    <dbReference type="NCBI Taxonomy" id="64791"/>
    <lineage>
        <taxon>Eukaryota</taxon>
        <taxon>Metazoa</taxon>
        <taxon>Ecdysozoa</taxon>
        <taxon>Arthropoda</taxon>
        <taxon>Hexapoda</taxon>
        <taxon>Insecta</taxon>
        <taxon>Pterygota</taxon>
        <taxon>Neoptera</taxon>
        <taxon>Endopterygota</taxon>
        <taxon>Hymenoptera</taxon>
        <taxon>Apocrita</taxon>
        <taxon>Aculeata</taxon>
        <taxon>Formicoidea</taxon>
        <taxon>Formicidae</taxon>
        <taxon>Myrmicinae</taxon>
        <taxon>Mycetomoellerius</taxon>
    </lineage>
</organism>
<proteinExistence type="predicted"/>
<sequence length="173" mass="19548">MHISECLREWYITLTLLSIFILLAATKRSAERMLDIREGFCEEAGRTEEKREDGLCSGFCMLVNNAKPKDKFLKAEYNDPATVANVRNQSAGLDYRVMRRISGHLYSGITFAFLNFISHATAISGAPEPHRPKKYPTRVETNFAPTHCGVDLTSHERVRSGSLFEDDYTPLSV</sequence>
<protein>
    <submittedName>
        <fullName evidence="1">Uncharacterized protein</fullName>
    </submittedName>
</protein>
<accession>A0A151X024</accession>
<name>A0A151X024_9HYME</name>
<gene>
    <name evidence="1" type="ORF">ALC60_07333</name>
</gene>